<dbReference type="Gene3D" id="3.40.50.300">
    <property type="entry name" value="P-loop containing nucleotide triphosphate hydrolases"/>
    <property type="match status" value="2"/>
</dbReference>
<dbReference type="SUPFAM" id="SSF52540">
    <property type="entry name" value="P-loop containing nucleoside triphosphate hydrolases"/>
    <property type="match status" value="2"/>
</dbReference>
<protein>
    <submittedName>
        <fullName evidence="11">Ribose transport system ATP-binding protein</fullName>
    </submittedName>
</protein>
<dbReference type="EMBL" id="JACHMO010000001">
    <property type="protein sequence ID" value="MBB5801587.1"/>
    <property type="molecule type" value="Genomic_DNA"/>
</dbReference>
<dbReference type="InterPro" id="IPR017871">
    <property type="entry name" value="ABC_transporter-like_CS"/>
</dbReference>
<evidence type="ECO:0000256" key="1">
    <source>
        <dbReference type="ARBA" id="ARBA00004202"/>
    </source>
</evidence>
<dbReference type="RefSeq" id="WP_246477747.1">
    <property type="nucleotide sequence ID" value="NZ_JACHMO010000001.1"/>
</dbReference>
<keyword evidence="4" id="KW-0677">Repeat</keyword>
<sequence length="542" mass="57966">MQSQKEGRRESNLLRMAGIGKTFPGVRALDQVDLEVAEGEVHCLLGQNGAGKSTLIKVLSGAHQPDDGEITWRGATTTLPSPVAALRLGIATMYQELDLVPDISVAENVFLGHEPARFGFTRRATARDRARTLMARLGHPEIDPDGEVGRLSAAGKQLVSMARALAHDARLIVMDEPTAALAADEVDNLFRIVGELTDDGVSVLYISHRLDEIRRIGTRVTVLKDGRTVAANLPAHTPTAELVDLMSGRKVETVFPHRDTSTVDTSREVLTVTGLSRKGEFKDVTFHVHAGEVLGIAGLVGAGRSEILETVFGARKPDSGHVAVNGKPVRPGSVVAAVKAGIGLAPEERKAQGLLLDLSVAHNVTLSSLPTYSRAGFMDRARELKDSKTTLERLDLRPADPRRLVAEFSGGNQQKAVVARWLVRGCKVLLLDEPTRGVDVGARAELYRVIHELAAAGVAVVLVSSEVAEVLGLADRVLVLRDGEVVADRRADELTESAVLDIVMTGSAVTESPITENTIAENAGTENARTDTTAAVTEEEVQ</sequence>
<keyword evidence="3" id="KW-1003">Cell membrane</keyword>
<dbReference type="Proteomes" id="UP000552097">
    <property type="component" value="Unassembled WGS sequence"/>
</dbReference>
<dbReference type="InterPro" id="IPR050107">
    <property type="entry name" value="ABC_carbohydrate_import_ATPase"/>
</dbReference>
<name>A0A7W9HG15_9PSEU</name>
<proteinExistence type="predicted"/>
<keyword evidence="2" id="KW-0813">Transport</keyword>
<keyword evidence="12" id="KW-1185">Reference proteome</keyword>
<evidence type="ECO:0000256" key="3">
    <source>
        <dbReference type="ARBA" id="ARBA00022475"/>
    </source>
</evidence>
<evidence type="ECO:0000256" key="8">
    <source>
        <dbReference type="ARBA" id="ARBA00023136"/>
    </source>
</evidence>
<comment type="caution">
    <text evidence="11">The sequence shown here is derived from an EMBL/GenBank/DDBJ whole genome shotgun (WGS) entry which is preliminary data.</text>
</comment>
<keyword evidence="8" id="KW-0472">Membrane</keyword>
<evidence type="ECO:0000259" key="10">
    <source>
        <dbReference type="PROSITE" id="PS50893"/>
    </source>
</evidence>
<dbReference type="SMART" id="SM00382">
    <property type="entry name" value="AAA"/>
    <property type="match status" value="2"/>
</dbReference>
<dbReference type="PROSITE" id="PS00211">
    <property type="entry name" value="ABC_TRANSPORTER_1"/>
    <property type="match status" value="1"/>
</dbReference>
<dbReference type="InterPro" id="IPR027417">
    <property type="entry name" value="P-loop_NTPase"/>
</dbReference>
<evidence type="ECO:0000256" key="6">
    <source>
        <dbReference type="ARBA" id="ARBA00022840"/>
    </source>
</evidence>
<evidence type="ECO:0000313" key="12">
    <source>
        <dbReference type="Proteomes" id="UP000552097"/>
    </source>
</evidence>
<keyword evidence="5" id="KW-0547">Nucleotide-binding</keyword>
<dbReference type="FunFam" id="3.40.50.300:FF:000127">
    <property type="entry name" value="Ribose import ATP-binding protein RbsA"/>
    <property type="match status" value="1"/>
</dbReference>
<dbReference type="PROSITE" id="PS50893">
    <property type="entry name" value="ABC_TRANSPORTER_2"/>
    <property type="match status" value="2"/>
</dbReference>
<dbReference type="GO" id="GO:0005524">
    <property type="term" value="F:ATP binding"/>
    <property type="evidence" value="ECO:0007669"/>
    <property type="project" value="UniProtKB-KW"/>
</dbReference>
<dbReference type="Pfam" id="PF00005">
    <property type="entry name" value="ABC_tran"/>
    <property type="match status" value="2"/>
</dbReference>
<feature type="domain" description="ABC transporter" evidence="10">
    <location>
        <begin position="260"/>
        <end position="507"/>
    </location>
</feature>
<evidence type="ECO:0000256" key="2">
    <source>
        <dbReference type="ARBA" id="ARBA00022448"/>
    </source>
</evidence>
<reference evidence="11 12" key="1">
    <citation type="submission" date="2020-08" db="EMBL/GenBank/DDBJ databases">
        <title>Sequencing the genomes of 1000 actinobacteria strains.</title>
        <authorList>
            <person name="Klenk H.-P."/>
        </authorList>
    </citation>
    <scope>NUCLEOTIDE SEQUENCE [LARGE SCALE GENOMIC DNA]</scope>
    <source>
        <strain evidence="11 12">DSM 45486</strain>
    </source>
</reference>
<evidence type="ECO:0000256" key="5">
    <source>
        <dbReference type="ARBA" id="ARBA00022741"/>
    </source>
</evidence>
<dbReference type="GO" id="GO:0005886">
    <property type="term" value="C:plasma membrane"/>
    <property type="evidence" value="ECO:0007669"/>
    <property type="project" value="UniProtKB-SubCell"/>
</dbReference>
<organism evidence="11 12">
    <name type="scientific">Saccharothrix ecbatanensis</name>
    <dbReference type="NCBI Taxonomy" id="1105145"/>
    <lineage>
        <taxon>Bacteria</taxon>
        <taxon>Bacillati</taxon>
        <taxon>Actinomycetota</taxon>
        <taxon>Actinomycetes</taxon>
        <taxon>Pseudonocardiales</taxon>
        <taxon>Pseudonocardiaceae</taxon>
        <taxon>Saccharothrix</taxon>
    </lineage>
</organism>
<accession>A0A7W9HG15</accession>
<evidence type="ECO:0000256" key="7">
    <source>
        <dbReference type="ARBA" id="ARBA00022967"/>
    </source>
</evidence>
<feature type="domain" description="ABC transporter" evidence="10">
    <location>
        <begin position="14"/>
        <end position="250"/>
    </location>
</feature>
<dbReference type="CDD" id="cd03216">
    <property type="entry name" value="ABC_Carb_Monos_I"/>
    <property type="match status" value="1"/>
</dbReference>
<evidence type="ECO:0000256" key="4">
    <source>
        <dbReference type="ARBA" id="ARBA00022737"/>
    </source>
</evidence>
<evidence type="ECO:0000256" key="9">
    <source>
        <dbReference type="SAM" id="MobiDB-lite"/>
    </source>
</evidence>
<keyword evidence="7" id="KW-1278">Translocase</keyword>
<feature type="region of interest" description="Disordered" evidence="9">
    <location>
        <begin position="521"/>
        <end position="542"/>
    </location>
</feature>
<keyword evidence="6 11" id="KW-0067">ATP-binding</keyword>
<dbReference type="InterPro" id="IPR003593">
    <property type="entry name" value="AAA+_ATPase"/>
</dbReference>
<gene>
    <name evidence="11" type="ORF">F4560_001355</name>
</gene>
<comment type="subcellular location">
    <subcellularLocation>
        <location evidence="1">Cell membrane</location>
        <topology evidence="1">Peripheral membrane protein</topology>
    </subcellularLocation>
</comment>
<dbReference type="InterPro" id="IPR003439">
    <property type="entry name" value="ABC_transporter-like_ATP-bd"/>
</dbReference>
<evidence type="ECO:0000313" key="11">
    <source>
        <dbReference type="EMBL" id="MBB5801587.1"/>
    </source>
</evidence>
<dbReference type="PANTHER" id="PTHR43790:SF9">
    <property type="entry name" value="GALACTOFURANOSE TRANSPORTER ATP-BINDING PROTEIN YTFR"/>
    <property type="match status" value="1"/>
</dbReference>
<dbReference type="AlphaFoldDB" id="A0A7W9HG15"/>
<dbReference type="CDD" id="cd03215">
    <property type="entry name" value="ABC_Carb_Monos_II"/>
    <property type="match status" value="1"/>
</dbReference>
<feature type="compositionally biased region" description="Polar residues" evidence="9">
    <location>
        <begin position="521"/>
        <end position="531"/>
    </location>
</feature>
<dbReference type="GO" id="GO:0016887">
    <property type="term" value="F:ATP hydrolysis activity"/>
    <property type="evidence" value="ECO:0007669"/>
    <property type="project" value="InterPro"/>
</dbReference>
<dbReference type="PANTHER" id="PTHR43790">
    <property type="entry name" value="CARBOHYDRATE TRANSPORT ATP-BINDING PROTEIN MG119-RELATED"/>
    <property type="match status" value="1"/>
</dbReference>